<dbReference type="EC" id="2.4.1.-" evidence="7"/>
<name>A0A8S9GND4_BRACR</name>
<evidence type="ECO:0000313" key="8">
    <source>
        <dbReference type="EMBL" id="KAF2545807.1"/>
    </source>
</evidence>
<evidence type="ECO:0000256" key="5">
    <source>
        <dbReference type="ARBA" id="ARBA00023180"/>
    </source>
</evidence>
<protein>
    <recommendedName>
        <fullName evidence="7">Fucosyltransferase</fullName>
        <ecNumber evidence="7">2.4.1.-</ecNumber>
    </recommendedName>
</protein>
<reference evidence="8" key="1">
    <citation type="submission" date="2019-12" db="EMBL/GenBank/DDBJ databases">
        <title>Genome sequencing and annotation of Brassica cretica.</title>
        <authorList>
            <person name="Studholme D.J."/>
            <person name="Sarris P.F."/>
        </authorList>
    </citation>
    <scope>NUCLEOTIDE SEQUENCE</scope>
    <source>
        <strain evidence="8">PFS-102/07</strain>
        <tissue evidence="8">Leaf</tissue>
    </source>
</reference>
<evidence type="ECO:0000256" key="2">
    <source>
        <dbReference type="ARBA" id="ARBA00022676"/>
    </source>
</evidence>
<keyword evidence="4 7" id="KW-0333">Golgi apparatus</keyword>
<dbReference type="GO" id="GO:0009969">
    <property type="term" value="P:xyloglucan biosynthetic process"/>
    <property type="evidence" value="ECO:0007669"/>
    <property type="project" value="TreeGrafter"/>
</dbReference>
<evidence type="ECO:0000256" key="6">
    <source>
        <dbReference type="ARBA" id="ARBA00023316"/>
    </source>
</evidence>
<organism evidence="8">
    <name type="scientific">Brassica cretica</name>
    <name type="common">Mustard</name>
    <dbReference type="NCBI Taxonomy" id="69181"/>
    <lineage>
        <taxon>Eukaryota</taxon>
        <taxon>Viridiplantae</taxon>
        <taxon>Streptophyta</taxon>
        <taxon>Embryophyta</taxon>
        <taxon>Tracheophyta</taxon>
        <taxon>Spermatophyta</taxon>
        <taxon>Magnoliopsida</taxon>
        <taxon>eudicotyledons</taxon>
        <taxon>Gunneridae</taxon>
        <taxon>Pentapetalae</taxon>
        <taxon>rosids</taxon>
        <taxon>malvids</taxon>
        <taxon>Brassicales</taxon>
        <taxon>Brassicaceae</taxon>
        <taxon>Brassiceae</taxon>
        <taxon>Brassica</taxon>
    </lineage>
</organism>
<dbReference type="InterPro" id="IPR004938">
    <property type="entry name" value="XG_FTase"/>
</dbReference>
<proteinExistence type="inferred from homology"/>
<dbReference type="GO" id="GO:0042546">
    <property type="term" value="P:cell wall biogenesis"/>
    <property type="evidence" value="ECO:0007669"/>
    <property type="project" value="InterPro"/>
</dbReference>
<comment type="function">
    <text evidence="7">May be involved in cell wall biosynthesis.</text>
</comment>
<sequence>MKMKLLLTVGTCLVLWSVMLVSFSNVFKHHLLGAIVNGSNDSDKPRDKLLEGLLTADFDEDSCLSRYQSSLYRKPSPYKPSQYLVSKLRSYEKLHQRCGPDTEAYKQATKNLGHDDENYANKSVGECKYIVSTFGYVAHSLGGLKPWLLYQPKDFKAPDPPCIRSTSIDPCHLTPPSHGCDADWGTYSGKVVPFVRECEDREHDGIKLFDEL</sequence>
<dbReference type="GO" id="GO:0008107">
    <property type="term" value="F:galactoside 2-alpha-L-fucosyltransferase activity"/>
    <property type="evidence" value="ECO:0007669"/>
    <property type="project" value="InterPro"/>
</dbReference>
<accession>A0A8S9GND4</accession>
<comment type="caution">
    <text evidence="8">The sequence shown here is derived from an EMBL/GenBank/DDBJ whole genome shotgun (WGS) entry which is preliminary data.</text>
</comment>
<dbReference type="Pfam" id="PF03254">
    <property type="entry name" value="XG_FTase"/>
    <property type="match status" value="1"/>
</dbReference>
<gene>
    <name evidence="8" type="ORF">F2Q70_00019890</name>
</gene>
<evidence type="ECO:0000256" key="4">
    <source>
        <dbReference type="ARBA" id="ARBA00023034"/>
    </source>
</evidence>
<comment type="similarity">
    <text evidence="1 7">Belongs to the glycosyltransferase 37 family.</text>
</comment>
<evidence type="ECO:0000256" key="7">
    <source>
        <dbReference type="RuleBase" id="RU367004"/>
    </source>
</evidence>
<comment type="subcellular location">
    <subcellularLocation>
        <location evidence="7">Golgi apparatus</location>
        <location evidence="7">Golgi stack membrane</location>
        <topology evidence="7">Single-pass type II membrane protein</topology>
    </subcellularLocation>
</comment>
<evidence type="ECO:0000256" key="3">
    <source>
        <dbReference type="ARBA" id="ARBA00022679"/>
    </source>
</evidence>
<dbReference type="AlphaFoldDB" id="A0A8S9GND4"/>
<keyword evidence="2 7" id="KW-0328">Glycosyltransferase</keyword>
<evidence type="ECO:0000256" key="1">
    <source>
        <dbReference type="ARBA" id="ARBA00010481"/>
    </source>
</evidence>
<keyword evidence="6 7" id="KW-0961">Cell wall biogenesis/degradation</keyword>
<dbReference type="PANTHER" id="PTHR31889">
    <property type="entry name" value="FUCOSYLTRANSFERASE 2-RELATED"/>
    <property type="match status" value="1"/>
</dbReference>
<dbReference type="GO" id="GO:0032580">
    <property type="term" value="C:Golgi cisterna membrane"/>
    <property type="evidence" value="ECO:0007669"/>
    <property type="project" value="UniProtKB-SubCell"/>
</dbReference>
<dbReference type="EMBL" id="QGKY02001925">
    <property type="protein sequence ID" value="KAF2545807.1"/>
    <property type="molecule type" value="Genomic_DNA"/>
</dbReference>
<keyword evidence="3 7" id="KW-0808">Transferase</keyword>
<keyword evidence="5" id="KW-0325">Glycoprotein</keyword>
<dbReference type="GO" id="GO:0071555">
    <property type="term" value="P:cell wall organization"/>
    <property type="evidence" value="ECO:0007669"/>
    <property type="project" value="UniProtKB-UniRule"/>
</dbReference>
<dbReference type="PANTHER" id="PTHR31889:SF61">
    <property type="entry name" value="FUCOSYLTRANSFERASE 7-RELATED"/>
    <property type="match status" value="1"/>
</dbReference>